<reference evidence="1 2" key="1">
    <citation type="submission" date="2019-10" db="EMBL/GenBank/DDBJ databases">
        <title>Draft genome sequence of Marinobacter hydrocarbonoclasticus NCT7M from the microbiome of the marine copepod.</title>
        <authorList>
            <person name="Nuttall R."/>
            <person name="Sharma G."/>
            <person name="Moisander P."/>
        </authorList>
    </citation>
    <scope>NUCLEOTIDE SEQUENCE [LARGE SCALE GENOMIC DNA]</scope>
    <source>
        <strain evidence="1 2">NCT7M</strain>
    </source>
</reference>
<evidence type="ECO:0000313" key="2">
    <source>
        <dbReference type="Proteomes" id="UP000469950"/>
    </source>
</evidence>
<evidence type="ECO:0000313" key="1">
    <source>
        <dbReference type="EMBL" id="KAE8546795.1"/>
    </source>
</evidence>
<protein>
    <submittedName>
        <fullName evidence="1">Uncharacterized protein</fullName>
    </submittedName>
</protein>
<name>A0A833JVB4_MARNT</name>
<sequence length="56" mass="6170">MTTLVVLSAFSSMTLLILHDEDADSDEEANHQQYCGDSGDYNCVHIHGYVSCTCKT</sequence>
<proteinExistence type="predicted"/>
<comment type="caution">
    <text evidence="1">The sequence shown here is derived from an EMBL/GenBank/DDBJ whole genome shotgun (WGS) entry which is preliminary data.</text>
</comment>
<gene>
    <name evidence="1" type="ORF">F6453_1036</name>
</gene>
<dbReference type="Proteomes" id="UP000469950">
    <property type="component" value="Unassembled WGS sequence"/>
</dbReference>
<accession>A0A833JVB4</accession>
<dbReference type="EMBL" id="WBMP01000003">
    <property type="protein sequence ID" value="KAE8546795.1"/>
    <property type="molecule type" value="Genomic_DNA"/>
</dbReference>
<dbReference type="AlphaFoldDB" id="A0A833JVB4"/>
<organism evidence="1 2">
    <name type="scientific">Marinobacter nauticus</name>
    <name type="common">Marinobacter hydrocarbonoclasticus</name>
    <name type="synonym">Marinobacter aquaeolei</name>
    <dbReference type="NCBI Taxonomy" id="2743"/>
    <lineage>
        <taxon>Bacteria</taxon>
        <taxon>Pseudomonadati</taxon>
        <taxon>Pseudomonadota</taxon>
        <taxon>Gammaproteobacteria</taxon>
        <taxon>Pseudomonadales</taxon>
        <taxon>Marinobacteraceae</taxon>
        <taxon>Marinobacter</taxon>
    </lineage>
</organism>